<name>A0A4Y2JVS1_ARAVE</name>
<reference evidence="2 3" key="1">
    <citation type="journal article" date="2019" name="Sci. Rep.">
        <title>Orb-weaving spider Araneus ventricosus genome elucidates the spidroin gene catalogue.</title>
        <authorList>
            <person name="Kono N."/>
            <person name="Nakamura H."/>
            <person name="Ohtoshi R."/>
            <person name="Moran D.A.P."/>
            <person name="Shinohara A."/>
            <person name="Yoshida Y."/>
            <person name="Fujiwara M."/>
            <person name="Mori M."/>
            <person name="Tomita M."/>
            <person name="Arakawa K."/>
        </authorList>
    </citation>
    <scope>NUCLEOTIDE SEQUENCE [LARGE SCALE GENOMIC DNA]</scope>
</reference>
<dbReference type="Proteomes" id="UP000499080">
    <property type="component" value="Unassembled WGS sequence"/>
</dbReference>
<dbReference type="EMBL" id="BGPR01003934">
    <property type="protein sequence ID" value="GBM94084.1"/>
    <property type="molecule type" value="Genomic_DNA"/>
</dbReference>
<evidence type="ECO:0000313" key="2">
    <source>
        <dbReference type="EMBL" id="GBM94084.1"/>
    </source>
</evidence>
<sequence length="94" mass="10280">MASVQKLLGQAKTAGSFSPSSDSLADAWAPTVYKRCHNQVFVDYLIHGFFTYRHFNSNFTCGKSSSTAEIVALLVTTCTYTGRGKSLMFTRPAS</sequence>
<protein>
    <submittedName>
        <fullName evidence="2">Uncharacterized protein</fullName>
    </submittedName>
</protein>
<comment type="caution">
    <text evidence="2">The sequence shown here is derived from an EMBL/GenBank/DDBJ whole genome shotgun (WGS) entry which is preliminary data.</text>
</comment>
<feature type="region of interest" description="Disordered" evidence="1">
    <location>
        <begin position="1"/>
        <end position="24"/>
    </location>
</feature>
<evidence type="ECO:0000313" key="3">
    <source>
        <dbReference type="Proteomes" id="UP000499080"/>
    </source>
</evidence>
<organism evidence="2 3">
    <name type="scientific">Araneus ventricosus</name>
    <name type="common">Orbweaver spider</name>
    <name type="synonym">Epeira ventricosa</name>
    <dbReference type="NCBI Taxonomy" id="182803"/>
    <lineage>
        <taxon>Eukaryota</taxon>
        <taxon>Metazoa</taxon>
        <taxon>Ecdysozoa</taxon>
        <taxon>Arthropoda</taxon>
        <taxon>Chelicerata</taxon>
        <taxon>Arachnida</taxon>
        <taxon>Araneae</taxon>
        <taxon>Araneomorphae</taxon>
        <taxon>Entelegynae</taxon>
        <taxon>Araneoidea</taxon>
        <taxon>Araneidae</taxon>
        <taxon>Araneus</taxon>
    </lineage>
</organism>
<gene>
    <name evidence="2" type="ORF">AVEN_135186_1</name>
</gene>
<keyword evidence="3" id="KW-1185">Reference proteome</keyword>
<dbReference type="AlphaFoldDB" id="A0A4Y2JVS1"/>
<proteinExistence type="predicted"/>
<feature type="compositionally biased region" description="Polar residues" evidence="1">
    <location>
        <begin position="13"/>
        <end position="23"/>
    </location>
</feature>
<evidence type="ECO:0000256" key="1">
    <source>
        <dbReference type="SAM" id="MobiDB-lite"/>
    </source>
</evidence>
<accession>A0A4Y2JVS1</accession>